<name>A0AAW2JMB9_9LAMI</name>
<dbReference type="AlphaFoldDB" id="A0AAW2JMB9"/>
<accession>A0AAW2JMB9</accession>
<evidence type="ECO:0000313" key="3">
    <source>
        <dbReference type="EMBL" id="KAL0294791.1"/>
    </source>
</evidence>
<feature type="compositionally biased region" description="Basic residues" evidence="1">
    <location>
        <begin position="158"/>
        <end position="174"/>
    </location>
</feature>
<reference evidence="3" key="1">
    <citation type="submission" date="2020-06" db="EMBL/GenBank/DDBJ databases">
        <authorList>
            <person name="Li T."/>
            <person name="Hu X."/>
            <person name="Zhang T."/>
            <person name="Song X."/>
            <person name="Zhang H."/>
            <person name="Dai N."/>
            <person name="Sheng W."/>
            <person name="Hou X."/>
            <person name="Wei L."/>
        </authorList>
    </citation>
    <scope>NUCLEOTIDE SEQUENCE</scope>
    <source>
        <strain evidence="3">G01</strain>
        <tissue evidence="3">Leaf</tissue>
    </source>
</reference>
<feature type="region of interest" description="Disordered" evidence="1">
    <location>
        <begin position="154"/>
        <end position="174"/>
    </location>
</feature>
<feature type="signal peptide" evidence="2">
    <location>
        <begin position="1"/>
        <end position="20"/>
    </location>
</feature>
<gene>
    <name evidence="3" type="ORF">Sangu_3210700</name>
</gene>
<reference evidence="3" key="2">
    <citation type="journal article" date="2024" name="Plant">
        <title>Genomic evolution and insights into agronomic trait innovations of Sesamum species.</title>
        <authorList>
            <person name="Miao H."/>
            <person name="Wang L."/>
            <person name="Qu L."/>
            <person name="Liu H."/>
            <person name="Sun Y."/>
            <person name="Le M."/>
            <person name="Wang Q."/>
            <person name="Wei S."/>
            <person name="Zheng Y."/>
            <person name="Lin W."/>
            <person name="Duan Y."/>
            <person name="Cao H."/>
            <person name="Xiong S."/>
            <person name="Wang X."/>
            <person name="Wei L."/>
            <person name="Li C."/>
            <person name="Ma Q."/>
            <person name="Ju M."/>
            <person name="Zhao R."/>
            <person name="Li G."/>
            <person name="Mu C."/>
            <person name="Tian Q."/>
            <person name="Mei H."/>
            <person name="Zhang T."/>
            <person name="Gao T."/>
            <person name="Zhang H."/>
        </authorList>
    </citation>
    <scope>NUCLEOTIDE SEQUENCE</scope>
    <source>
        <strain evidence="3">G01</strain>
    </source>
</reference>
<organism evidence="3">
    <name type="scientific">Sesamum angustifolium</name>
    <dbReference type="NCBI Taxonomy" id="2727405"/>
    <lineage>
        <taxon>Eukaryota</taxon>
        <taxon>Viridiplantae</taxon>
        <taxon>Streptophyta</taxon>
        <taxon>Embryophyta</taxon>
        <taxon>Tracheophyta</taxon>
        <taxon>Spermatophyta</taxon>
        <taxon>Magnoliopsida</taxon>
        <taxon>eudicotyledons</taxon>
        <taxon>Gunneridae</taxon>
        <taxon>Pentapetalae</taxon>
        <taxon>asterids</taxon>
        <taxon>lamiids</taxon>
        <taxon>Lamiales</taxon>
        <taxon>Pedaliaceae</taxon>
        <taxon>Sesamum</taxon>
    </lineage>
</organism>
<keyword evidence="2" id="KW-0732">Signal</keyword>
<dbReference type="EMBL" id="JACGWK010000806">
    <property type="protein sequence ID" value="KAL0294791.1"/>
    <property type="molecule type" value="Genomic_DNA"/>
</dbReference>
<sequence length="174" mass="20112">MLHTRDAFVLLIIIFHSINSYDHRLESPNHLRAHMRSRRHNTDRGQILSWNPLSSLHTPTALDKDYDDHASRHNLWACWIPAQAAITPPTSRFSHRHKRAPTLAAVGFLCCIPVAKAFHCPERPVSVLRRPTGPRRGGPRGTRCARDRVRPVRARAVGPRRRRPISRMRKTRWV</sequence>
<proteinExistence type="predicted"/>
<evidence type="ECO:0000256" key="2">
    <source>
        <dbReference type="SAM" id="SignalP"/>
    </source>
</evidence>
<evidence type="ECO:0008006" key="4">
    <source>
        <dbReference type="Google" id="ProtNLM"/>
    </source>
</evidence>
<protein>
    <recommendedName>
        <fullName evidence="4">Secreted protein</fullName>
    </recommendedName>
</protein>
<feature type="chain" id="PRO_5043677193" description="Secreted protein" evidence="2">
    <location>
        <begin position="21"/>
        <end position="174"/>
    </location>
</feature>
<comment type="caution">
    <text evidence="3">The sequence shown here is derived from an EMBL/GenBank/DDBJ whole genome shotgun (WGS) entry which is preliminary data.</text>
</comment>
<evidence type="ECO:0000256" key="1">
    <source>
        <dbReference type="SAM" id="MobiDB-lite"/>
    </source>
</evidence>